<sequence length="49" mass="5875">MGDLSPREYVLMRLKEAKLPIDVVEKILKQLEFDELSDEEREEILNNER</sequence>
<evidence type="ECO:0000313" key="2">
    <source>
        <dbReference type="Proteomes" id="UP000663505"/>
    </source>
</evidence>
<dbReference type="Proteomes" id="UP000663505">
    <property type="component" value="Chromosome"/>
</dbReference>
<accession>A0A9X7VUQ1</accession>
<evidence type="ECO:0000313" key="1">
    <source>
        <dbReference type="EMBL" id="QSO45493.1"/>
    </source>
</evidence>
<dbReference type="RefSeq" id="WP_206654861.1">
    <property type="nucleotide sequence ID" value="NZ_CP071182.1"/>
</dbReference>
<dbReference type="KEGG" id="afx:JZ786_13005"/>
<proteinExistence type="predicted"/>
<gene>
    <name evidence="1" type="ORF">JZ786_13005</name>
</gene>
<protein>
    <submittedName>
        <fullName evidence="1">Uncharacterized protein</fullName>
    </submittedName>
</protein>
<reference evidence="1 2" key="1">
    <citation type="submission" date="2021-02" db="EMBL/GenBank/DDBJ databases">
        <title>Alicyclobacillus curvatus sp. nov. and Alicyclobacillus mengziensis sp. nov., two acidophilic bacteria isolated from acid mine drainage.</title>
        <authorList>
            <person name="Huang Y."/>
        </authorList>
    </citation>
    <scope>NUCLEOTIDE SEQUENCE [LARGE SCALE GENOMIC DNA]</scope>
    <source>
        <strain evidence="1 2">S30H14</strain>
    </source>
</reference>
<dbReference type="AlphaFoldDB" id="A0A9X7VUQ1"/>
<organism evidence="1 2">
    <name type="scientific">Alicyclobacillus mengziensis</name>
    <dbReference type="NCBI Taxonomy" id="2931921"/>
    <lineage>
        <taxon>Bacteria</taxon>
        <taxon>Bacillati</taxon>
        <taxon>Bacillota</taxon>
        <taxon>Bacilli</taxon>
        <taxon>Bacillales</taxon>
        <taxon>Alicyclobacillaceae</taxon>
        <taxon>Alicyclobacillus</taxon>
    </lineage>
</organism>
<keyword evidence="2" id="KW-1185">Reference proteome</keyword>
<dbReference type="EMBL" id="CP071182">
    <property type="protein sequence ID" value="QSO45493.1"/>
    <property type="molecule type" value="Genomic_DNA"/>
</dbReference>
<name>A0A9X7VUQ1_9BACL</name>